<protein>
    <recommendedName>
        <fullName evidence="3">EamA-like transporter family protein</fullName>
    </recommendedName>
</protein>
<evidence type="ECO:0000313" key="2">
    <source>
        <dbReference type="Proteomes" id="UP000239089"/>
    </source>
</evidence>
<gene>
    <name evidence="1" type="ORF">CCR94_22500</name>
</gene>
<dbReference type="AlphaFoldDB" id="A0A2S6MVP3"/>
<comment type="caution">
    <text evidence="1">The sequence shown here is derived from an EMBL/GenBank/DDBJ whole genome shotgun (WGS) entry which is preliminary data.</text>
</comment>
<dbReference type="RefSeq" id="WP_104510526.1">
    <property type="nucleotide sequence ID" value="NZ_JACIGC010000006.1"/>
</dbReference>
<dbReference type="Proteomes" id="UP000239089">
    <property type="component" value="Unassembled WGS sequence"/>
</dbReference>
<evidence type="ECO:0000313" key="1">
    <source>
        <dbReference type="EMBL" id="PPQ26408.1"/>
    </source>
</evidence>
<dbReference type="Pfam" id="PF04657">
    <property type="entry name" value="DMT_YdcZ"/>
    <property type="match status" value="1"/>
</dbReference>
<sequence>MLNSLLFSLLAALAGVSAALQQVINAQLRAGLNSAVWANFANFLVGIVAIALTAAVLRAPIPQAGFAARVPWWGWTGGLLGAIYVGLAIVLVPRIGAATFITLLIAGQMIAAVLFDHFGVLGLTQRPLDVSRALGIALVLGGVILIRR</sequence>
<reference evidence="1 2" key="1">
    <citation type="journal article" date="2018" name="Arch. Microbiol.">
        <title>New insights into the metabolic potential of the phototrophic purple bacterium Rhodopila globiformis DSM 161(T) from its draft genome sequence and evidence for a vanadium-dependent nitrogenase.</title>
        <authorList>
            <person name="Imhoff J.F."/>
            <person name="Rahn T."/>
            <person name="Kunzel S."/>
            <person name="Neulinger S.C."/>
        </authorList>
    </citation>
    <scope>NUCLEOTIDE SEQUENCE [LARGE SCALE GENOMIC DNA]</scope>
    <source>
        <strain evidence="1 2">DSM 16996</strain>
    </source>
</reference>
<organism evidence="1 2">
    <name type="scientific">Rhodoblastus sphagnicola</name>
    <dbReference type="NCBI Taxonomy" id="333368"/>
    <lineage>
        <taxon>Bacteria</taxon>
        <taxon>Pseudomonadati</taxon>
        <taxon>Pseudomonadota</taxon>
        <taxon>Alphaproteobacteria</taxon>
        <taxon>Hyphomicrobiales</taxon>
        <taxon>Rhodoblastaceae</taxon>
        <taxon>Rhodoblastus</taxon>
    </lineage>
</organism>
<dbReference type="PANTHER" id="PTHR34821:SF2">
    <property type="entry name" value="INNER MEMBRANE PROTEIN YDCZ"/>
    <property type="match status" value="1"/>
</dbReference>
<dbReference type="GO" id="GO:0005886">
    <property type="term" value="C:plasma membrane"/>
    <property type="evidence" value="ECO:0007669"/>
    <property type="project" value="TreeGrafter"/>
</dbReference>
<keyword evidence="2" id="KW-1185">Reference proteome</keyword>
<dbReference type="InterPro" id="IPR006750">
    <property type="entry name" value="YdcZ"/>
</dbReference>
<accession>A0A2S6MVP3</accession>
<name>A0A2S6MVP3_9HYPH</name>
<proteinExistence type="predicted"/>
<dbReference type="OrthoDB" id="370053at2"/>
<dbReference type="PANTHER" id="PTHR34821">
    <property type="entry name" value="INNER MEMBRANE PROTEIN YDCZ"/>
    <property type="match status" value="1"/>
</dbReference>
<evidence type="ECO:0008006" key="3">
    <source>
        <dbReference type="Google" id="ProtNLM"/>
    </source>
</evidence>
<dbReference type="EMBL" id="NHSJ01000134">
    <property type="protein sequence ID" value="PPQ26408.1"/>
    <property type="molecule type" value="Genomic_DNA"/>
</dbReference>